<accession>A0A8D2J2S7</accession>
<reference evidence="1" key="2">
    <citation type="submission" date="2025-09" db="UniProtKB">
        <authorList>
            <consortium name="Ensembl"/>
        </authorList>
    </citation>
    <scope>IDENTIFICATION</scope>
</reference>
<sequence>MHAGPLNNRSVIKTQRAFRTRFVLARNASVPDRKTILKSPGRPRTVRAPENVEAVRASIQQSPRRSARKHAKSLGISSRSLRRILHADLKLHPYKMVLAQELSEVVYANRRALSAGILQRVPAAAVLSSGEVHFHISGAVNKQNFRCWAKHNPRELHEGPLHSPCLTVWCAVAHFGVIGPYFFEEGGATVTVTSERYIEMLETFLRPKLDDVDTEHVWFQQDRATDHTARRSLGVLREMFPGRLISLRGDVGWPARSPDLSPCDFFLWGYLKEKEIDRILPEITRRVRENFRERLQQCIVNNGHHLFDKVFKTH</sequence>
<evidence type="ECO:0000313" key="1">
    <source>
        <dbReference type="Ensembl" id="ENSVKKP00000005689.1"/>
    </source>
</evidence>
<dbReference type="GO" id="GO:0003676">
    <property type="term" value="F:nucleic acid binding"/>
    <property type="evidence" value="ECO:0007669"/>
    <property type="project" value="InterPro"/>
</dbReference>
<evidence type="ECO:0000313" key="2">
    <source>
        <dbReference type="Proteomes" id="UP000694545"/>
    </source>
</evidence>
<proteinExistence type="predicted"/>
<protein>
    <recommendedName>
        <fullName evidence="3">Transposase</fullName>
    </recommendedName>
</protein>
<reference evidence="1" key="1">
    <citation type="submission" date="2025-08" db="UniProtKB">
        <authorList>
            <consortium name="Ensembl"/>
        </authorList>
    </citation>
    <scope>IDENTIFICATION</scope>
</reference>
<dbReference type="OMA" id="VWCAIRK"/>
<organism evidence="1 2">
    <name type="scientific">Varanus komodoensis</name>
    <name type="common">Komodo dragon</name>
    <dbReference type="NCBI Taxonomy" id="61221"/>
    <lineage>
        <taxon>Eukaryota</taxon>
        <taxon>Metazoa</taxon>
        <taxon>Chordata</taxon>
        <taxon>Craniata</taxon>
        <taxon>Vertebrata</taxon>
        <taxon>Euteleostomi</taxon>
        <taxon>Lepidosauria</taxon>
        <taxon>Squamata</taxon>
        <taxon>Bifurcata</taxon>
        <taxon>Unidentata</taxon>
        <taxon>Episquamata</taxon>
        <taxon>Toxicofera</taxon>
        <taxon>Anguimorpha</taxon>
        <taxon>Paleoanguimorpha</taxon>
        <taxon>Varanoidea</taxon>
        <taxon>Varanidae</taxon>
        <taxon>Varanus</taxon>
    </lineage>
</organism>
<dbReference type="AlphaFoldDB" id="A0A8D2J2S7"/>
<dbReference type="Ensembl" id="ENSVKKT00000005847.1">
    <property type="protein sequence ID" value="ENSVKKP00000005689.1"/>
    <property type="gene ID" value="ENSVKKG00000004173.1"/>
</dbReference>
<dbReference type="Proteomes" id="UP000694545">
    <property type="component" value="Unplaced"/>
</dbReference>
<dbReference type="InterPro" id="IPR036397">
    <property type="entry name" value="RNaseH_sf"/>
</dbReference>
<evidence type="ECO:0008006" key="3">
    <source>
        <dbReference type="Google" id="ProtNLM"/>
    </source>
</evidence>
<name>A0A8D2J2S7_VARKO</name>
<keyword evidence="2" id="KW-1185">Reference proteome</keyword>
<dbReference type="PANTHER" id="PTHR47326:SF1">
    <property type="entry name" value="HTH PSQ-TYPE DOMAIN-CONTAINING PROTEIN"/>
    <property type="match status" value="1"/>
</dbReference>
<dbReference type="Gene3D" id="3.30.420.10">
    <property type="entry name" value="Ribonuclease H-like superfamily/Ribonuclease H"/>
    <property type="match status" value="1"/>
</dbReference>
<dbReference type="PANTHER" id="PTHR47326">
    <property type="entry name" value="TRANSPOSABLE ELEMENT TC3 TRANSPOSASE-LIKE PROTEIN"/>
    <property type="match status" value="1"/>
</dbReference>